<evidence type="ECO:0000259" key="2">
    <source>
        <dbReference type="SMART" id="SM00382"/>
    </source>
</evidence>
<dbReference type="EMBL" id="DWWT01000034">
    <property type="protein sequence ID" value="HJC06110.1"/>
    <property type="molecule type" value="Genomic_DNA"/>
</dbReference>
<dbReference type="InterPro" id="IPR050764">
    <property type="entry name" value="CbbQ/NirQ/NorQ/GpvN"/>
</dbReference>
<name>A0A9D2SH87_9FIRM</name>
<dbReference type="CDD" id="cd00009">
    <property type="entry name" value="AAA"/>
    <property type="match status" value="1"/>
</dbReference>
<dbReference type="AlphaFoldDB" id="A0A9D2SH87"/>
<comment type="caution">
    <text evidence="3">The sequence shown here is derived from an EMBL/GenBank/DDBJ whole genome shotgun (WGS) entry which is preliminary data.</text>
</comment>
<proteinExistence type="predicted"/>
<evidence type="ECO:0000256" key="1">
    <source>
        <dbReference type="SAM" id="MobiDB-lite"/>
    </source>
</evidence>
<sequence length="540" mass="62047">MNIKRAKEEIKNTIEAYLLKDEWGEYVIPSIRQRPVLLVGPPGVGKTQIMEQIARECRIGLVAYTITHHTRQSAVGLPFIEKKVYGGREYSVTEYTMSEIVASVYNRMEETGLSEGILFLDEINCVSETLAPAMLQFLQCKTFGTHRLPEGWILVAAGNPPEYNKSVREFDVVTLDRVKRIDVEPDLGVWKEYAKDRAIHPAILSYLGVKPGNFCRVEADVDGKRFVTPRGWEDLSQFLQVYERLGKKPDREVIVQYIQHPGISKEFANYLELYYKYQDAYRVEEILEGRFDENLCDKAASAPFDECMGITGMLLAGLENGFGRHRQHGRVMELLTEKLRDCRRMLLGDAGQSAQAVKAGASEAGQPQIKLTNTEAWEILEEQAAEIRARRENDKKRGLLTRAQDHVFRRGEETLSAWADELRLTGTRDREEAWQFLRERFMEESDRYEEEKAENASRLEHAFDFMEAAFAAGQAMVIFVTELNTSRGALEFLNEYECERYYLYNKELLFDEQEQEIKSRIAKTRSGPFGVEPQGPKRKV</sequence>
<dbReference type="Gene3D" id="3.40.50.300">
    <property type="entry name" value="P-loop containing nucleotide triphosphate hydrolases"/>
    <property type="match status" value="1"/>
</dbReference>
<organism evidence="3 4">
    <name type="scientific">Candidatus Enterocloster excrementipullorum</name>
    <dbReference type="NCBI Taxonomy" id="2838559"/>
    <lineage>
        <taxon>Bacteria</taxon>
        <taxon>Bacillati</taxon>
        <taxon>Bacillota</taxon>
        <taxon>Clostridia</taxon>
        <taxon>Lachnospirales</taxon>
        <taxon>Lachnospiraceae</taxon>
        <taxon>Enterocloster</taxon>
    </lineage>
</organism>
<dbReference type="Proteomes" id="UP000823910">
    <property type="component" value="Unassembled WGS sequence"/>
</dbReference>
<accession>A0A9D2SH87</accession>
<feature type="region of interest" description="Disordered" evidence="1">
    <location>
        <begin position="521"/>
        <end position="540"/>
    </location>
</feature>
<protein>
    <submittedName>
        <fullName evidence="3">AAA family ATPase</fullName>
    </submittedName>
</protein>
<dbReference type="GO" id="GO:0016887">
    <property type="term" value="F:ATP hydrolysis activity"/>
    <property type="evidence" value="ECO:0007669"/>
    <property type="project" value="InterPro"/>
</dbReference>
<dbReference type="SUPFAM" id="SSF52540">
    <property type="entry name" value="P-loop containing nucleoside triphosphate hydrolases"/>
    <property type="match status" value="1"/>
</dbReference>
<dbReference type="GO" id="GO:0005524">
    <property type="term" value="F:ATP binding"/>
    <property type="evidence" value="ECO:0007669"/>
    <property type="project" value="InterPro"/>
</dbReference>
<evidence type="ECO:0000313" key="3">
    <source>
        <dbReference type="EMBL" id="HJC06110.1"/>
    </source>
</evidence>
<reference evidence="3" key="2">
    <citation type="submission" date="2021-04" db="EMBL/GenBank/DDBJ databases">
        <authorList>
            <person name="Gilroy R."/>
        </authorList>
    </citation>
    <scope>NUCLEOTIDE SEQUENCE</scope>
    <source>
        <strain evidence="3">CHK180-15479</strain>
    </source>
</reference>
<dbReference type="PANTHER" id="PTHR42759">
    <property type="entry name" value="MOXR FAMILY PROTEIN"/>
    <property type="match status" value="1"/>
</dbReference>
<dbReference type="InterPro" id="IPR003593">
    <property type="entry name" value="AAA+_ATPase"/>
</dbReference>
<feature type="domain" description="AAA+ ATPase" evidence="2">
    <location>
        <begin position="32"/>
        <end position="185"/>
    </location>
</feature>
<dbReference type="Pfam" id="PF07728">
    <property type="entry name" value="AAA_5"/>
    <property type="match status" value="1"/>
</dbReference>
<dbReference type="InterPro" id="IPR011704">
    <property type="entry name" value="ATPase_dyneun-rel_AAA"/>
</dbReference>
<dbReference type="InterPro" id="IPR027417">
    <property type="entry name" value="P-loop_NTPase"/>
</dbReference>
<dbReference type="PANTHER" id="PTHR42759:SF1">
    <property type="entry name" value="MAGNESIUM-CHELATASE SUBUNIT CHLD"/>
    <property type="match status" value="1"/>
</dbReference>
<reference evidence="3" key="1">
    <citation type="journal article" date="2021" name="PeerJ">
        <title>Extensive microbial diversity within the chicken gut microbiome revealed by metagenomics and culture.</title>
        <authorList>
            <person name="Gilroy R."/>
            <person name="Ravi A."/>
            <person name="Getino M."/>
            <person name="Pursley I."/>
            <person name="Horton D.L."/>
            <person name="Alikhan N.F."/>
            <person name="Baker D."/>
            <person name="Gharbi K."/>
            <person name="Hall N."/>
            <person name="Watson M."/>
            <person name="Adriaenssens E.M."/>
            <person name="Foster-Nyarko E."/>
            <person name="Jarju S."/>
            <person name="Secka A."/>
            <person name="Antonio M."/>
            <person name="Oren A."/>
            <person name="Chaudhuri R.R."/>
            <person name="La Ragione R."/>
            <person name="Hildebrand F."/>
            <person name="Pallen M.J."/>
        </authorList>
    </citation>
    <scope>NUCLEOTIDE SEQUENCE</scope>
    <source>
        <strain evidence="3">CHK180-15479</strain>
    </source>
</reference>
<gene>
    <name evidence="3" type="ORF">H9704_08135</name>
</gene>
<dbReference type="SMART" id="SM00382">
    <property type="entry name" value="AAA"/>
    <property type="match status" value="1"/>
</dbReference>
<evidence type="ECO:0000313" key="4">
    <source>
        <dbReference type="Proteomes" id="UP000823910"/>
    </source>
</evidence>